<evidence type="ECO:0000256" key="1">
    <source>
        <dbReference type="SAM" id="Phobius"/>
    </source>
</evidence>
<keyword evidence="1" id="KW-1133">Transmembrane helix</keyword>
<dbReference type="SUPFAM" id="SSF56436">
    <property type="entry name" value="C-type lectin-like"/>
    <property type="match status" value="1"/>
</dbReference>
<protein>
    <submittedName>
        <fullName evidence="4">Formylglycine-generating enzyme, required for sulfatase activity, contains SUMF1/FGE domain</fullName>
    </submittedName>
</protein>
<evidence type="ECO:0000313" key="5">
    <source>
        <dbReference type="Proteomes" id="UP000181998"/>
    </source>
</evidence>
<feature type="transmembrane region" description="Helical" evidence="1">
    <location>
        <begin position="7"/>
        <end position="25"/>
    </location>
</feature>
<reference evidence="4 5" key="1">
    <citation type="submission" date="2016-10" db="EMBL/GenBank/DDBJ databases">
        <authorList>
            <person name="de Groot N.N."/>
        </authorList>
    </citation>
    <scope>NUCLEOTIDE SEQUENCE [LARGE SCALE GENOMIC DNA]</scope>
    <source>
        <strain evidence="4 5">Nm9</strain>
    </source>
</reference>
<dbReference type="InterPro" id="IPR007111">
    <property type="entry name" value="NACHT_NTPase"/>
</dbReference>
<evidence type="ECO:0000259" key="3">
    <source>
        <dbReference type="Pfam" id="PF05729"/>
    </source>
</evidence>
<dbReference type="InterPro" id="IPR016187">
    <property type="entry name" value="CTDL_fold"/>
</dbReference>
<dbReference type="Pfam" id="PF05729">
    <property type="entry name" value="NACHT"/>
    <property type="match status" value="1"/>
</dbReference>
<dbReference type="Pfam" id="PF03781">
    <property type="entry name" value="FGE-sulfatase"/>
    <property type="match status" value="1"/>
</dbReference>
<organism evidence="4 5">
    <name type="scientific">Nitrosomonas ureae</name>
    <dbReference type="NCBI Taxonomy" id="44577"/>
    <lineage>
        <taxon>Bacteria</taxon>
        <taxon>Pseudomonadati</taxon>
        <taxon>Pseudomonadota</taxon>
        <taxon>Betaproteobacteria</taxon>
        <taxon>Nitrosomonadales</taxon>
        <taxon>Nitrosomonadaceae</taxon>
        <taxon>Nitrosomonas</taxon>
    </lineage>
</organism>
<proteinExistence type="predicted"/>
<dbReference type="PANTHER" id="PTHR23150">
    <property type="entry name" value="SULFATASE MODIFYING FACTOR 1, 2"/>
    <property type="match status" value="1"/>
</dbReference>
<evidence type="ECO:0000259" key="2">
    <source>
        <dbReference type="Pfam" id="PF03781"/>
    </source>
</evidence>
<keyword evidence="1" id="KW-0472">Membrane</keyword>
<feature type="transmembrane region" description="Helical" evidence="1">
    <location>
        <begin position="45"/>
        <end position="64"/>
    </location>
</feature>
<dbReference type="RefSeq" id="WP_074721471.1">
    <property type="nucleotide sequence ID" value="NZ_FOFX01000031.1"/>
</dbReference>
<dbReference type="Gene3D" id="3.90.1580.10">
    <property type="entry name" value="paralog of FGE (formylglycine-generating enzyme)"/>
    <property type="match status" value="1"/>
</dbReference>
<dbReference type="Proteomes" id="UP000181998">
    <property type="component" value="Unassembled WGS sequence"/>
</dbReference>
<gene>
    <name evidence="4" type="ORF">SAMN05421510_103132</name>
</gene>
<dbReference type="InterPro" id="IPR051043">
    <property type="entry name" value="Sulfatase_Mod_Factor_Kinase"/>
</dbReference>
<feature type="domain" description="NACHT" evidence="3">
    <location>
        <begin position="228"/>
        <end position="389"/>
    </location>
</feature>
<feature type="domain" description="Sulfatase-modifying factor enzyme-like" evidence="2">
    <location>
        <begin position="840"/>
        <end position="1088"/>
    </location>
</feature>
<dbReference type="InterPro" id="IPR042095">
    <property type="entry name" value="SUMF_sf"/>
</dbReference>
<dbReference type="PANTHER" id="PTHR23150:SF19">
    <property type="entry name" value="FORMYLGLYCINE-GENERATING ENZYME"/>
    <property type="match status" value="1"/>
</dbReference>
<sequence>MKEKKEIVIGAAISATITAIVTNAFNSIFDINKLLSLSTEEILHLLRNIILTIILLTPIFLWCYRIYKQAIIKDNQEAIELSKEKERKRIENENKKEWESIKKTYRDNICKKWKEKWPKSYSPPQWKEGTSKDKYQKELDEYFKILNLNISDRELYIEDQGLELLVQKDPQKPDYEYILKALNPKAFVLGRDTEQEAKNDIGKWKPQDRGNFFNEITQSLKRVFVISGGGIGKSTFLEWLRFKLSSEDPATLAFLFVKEDFQDDKINELEINYKINGLETIINLLVKKIDPLSDKAELIKSWIKSEKDAGRIVLLIDGLDHFQKQNKMSSWLIELQSAWHNCSIVLSGRPYVVNSKTWSSRRSNNQMFVGNWQFYRLKEFTENQQKAYLGVTNSRDQEQSIVFRRDLVPEGERGMLGIPRVLEYLLELTPEQFSKIDSVTKVFDSALSNLVTKSLNENEKLKKLGQYPSQFDLNQTDQTKYVLAILGVLAFLMTQQRRSDEQNQEDWNFNSLEISPDVLTQATERIKRHFSDKLGIDQSKICSDIRDGLIQFSSVMTNGILESIITSPDSPDNIYYLFWTSKSVQCYFTAYWLACYADETDAKFFEHWVWSPESVIDDLRDINLFLVEMPEKKILPVSWVNSAAAWFKAEQELSRPAEMMFRAWPRLLAYADEDDWDWWNTSYHKMQDRTKQSSTYPNSYNPKTKELAKNIIKEFRNELTGILKDTSTDREKIAKEFISESSWKRVPEGHFKMGYPEDEQGFPRQTLEFWHETLDLVRNGEDIEQLAKRLNPEDWFTGFQGEILRKIDVEWLKGVFSDYKNNIVHEGEPTARTKAIKEIEDRWRKVDETPLQNPQHVASFEMHQFPVLHRWFRLFSPKHEDAVKKFLDEARKRSKDSESRVEPPGDDHPVIYINWFEAWAFCQWAQWEHEGKTYRCRLPHEPEWEFAAHGVKDPRPNQFLPDYWWGNDYYIEDISTEDKYPIPDLQHTSKAHTYKIPGGTRSPSTAECNEFGFYDILGNVWEWMANVYDPKYSRYSPDPDAEKKISITEPRAMRGGVWYFLDLLSRCSHRFRLSPDDRDYKMGFRVIREEIEDSTKKSSKSTSN</sequence>
<dbReference type="GO" id="GO:0120147">
    <property type="term" value="F:formylglycine-generating oxidase activity"/>
    <property type="evidence" value="ECO:0007669"/>
    <property type="project" value="TreeGrafter"/>
</dbReference>
<name>A0A1H9EIU6_9PROT</name>
<evidence type="ECO:0000313" key="4">
    <source>
        <dbReference type="EMBL" id="SEQ25163.1"/>
    </source>
</evidence>
<dbReference type="Gene3D" id="3.40.50.300">
    <property type="entry name" value="P-loop containing nucleotide triphosphate hydrolases"/>
    <property type="match status" value="1"/>
</dbReference>
<dbReference type="InterPro" id="IPR005532">
    <property type="entry name" value="SUMF_dom"/>
</dbReference>
<dbReference type="InterPro" id="IPR027417">
    <property type="entry name" value="P-loop_NTPase"/>
</dbReference>
<dbReference type="AlphaFoldDB" id="A0A1H9EIU6"/>
<accession>A0A1H9EIU6</accession>
<keyword evidence="1" id="KW-0812">Transmembrane</keyword>
<dbReference type="OrthoDB" id="9768004at2"/>
<dbReference type="EMBL" id="FOFX01000031">
    <property type="protein sequence ID" value="SEQ25163.1"/>
    <property type="molecule type" value="Genomic_DNA"/>
</dbReference>